<feature type="site" description="Important for substrate specificity" evidence="4">
    <location>
        <position position="16"/>
    </location>
</feature>
<accession>A0A150SID2</accession>
<evidence type="ECO:0000256" key="1">
    <source>
        <dbReference type="ARBA" id="ARBA00001968"/>
    </source>
</evidence>
<dbReference type="EMBL" id="JEMC01002624">
    <property type="protein sequence ID" value="KYF85874.1"/>
    <property type="molecule type" value="Genomic_DNA"/>
</dbReference>
<evidence type="ECO:0000256" key="3">
    <source>
        <dbReference type="ARBA" id="ARBA00023080"/>
    </source>
</evidence>
<reference evidence="5 6" key="1">
    <citation type="submission" date="2014-02" db="EMBL/GenBank/DDBJ databases">
        <title>The small core and large imbalanced accessory genome model reveals a collaborative survival strategy of Sorangium cellulosum strains in nature.</title>
        <authorList>
            <person name="Han K."/>
            <person name="Peng R."/>
            <person name="Blom J."/>
            <person name="Li Y.-Z."/>
        </authorList>
    </citation>
    <scope>NUCLEOTIDE SEQUENCE [LARGE SCALE GENOMIC DNA]</scope>
    <source>
        <strain evidence="5 6">So0149</strain>
    </source>
</reference>
<dbReference type="GO" id="GO:0036218">
    <property type="term" value="F:dTTP diphosphatase activity"/>
    <property type="evidence" value="ECO:0007669"/>
    <property type="project" value="RHEA"/>
</dbReference>
<comment type="function">
    <text evidence="4">Nucleoside triphosphate pyrophosphatase that hydrolyzes dTTP and UTP. May have a dual role in cell division arrest and in preventing the incorporation of modified nucleotides into cellular nucleic acids.</text>
</comment>
<dbReference type="PANTHER" id="PTHR43213">
    <property type="entry name" value="BIFUNCTIONAL DTTP/UTP PYROPHOSPHATASE/METHYLTRANSFERASE PROTEIN-RELATED"/>
    <property type="match status" value="1"/>
</dbReference>
<evidence type="ECO:0000256" key="2">
    <source>
        <dbReference type="ARBA" id="ARBA00022801"/>
    </source>
</evidence>
<dbReference type="Gene3D" id="3.90.950.10">
    <property type="match status" value="1"/>
</dbReference>
<dbReference type="PIRSF" id="PIRSF006305">
    <property type="entry name" value="Maf"/>
    <property type="match status" value="1"/>
</dbReference>
<dbReference type="PANTHER" id="PTHR43213:SF5">
    <property type="entry name" value="BIFUNCTIONAL DTTP_UTP PYROPHOSPHATASE_METHYLTRANSFERASE PROTEIN-RELATED"/>
    <property type="match status" value="1"/>
</dbReference>
<feature type="site" description="Important for substrate specificity" evidence="4">
    <location>
        <position position="172"/>
    </location>
</feature>
<keyword evidence="4" id="KW-0963">Cytoplasm</keyword>
<comment type="catalytic activity">
    <reaction evidence="4">
        <text>UTP + H2O = UMP + diphosphate + H(+)</text>
        <dbReference type="Rhea" id="RHEA:29395"/>
        <dbReference type="ChEBI" id="CHEBI:15377"/>
        <dbReference type="ChEBI" id="CHEBI:15378"/>
        <dbReference type="ChEBI" id="CHEBI:33019"/>
        <dbReference type="ChEBI" id="CHEBI:46398"/>
        <dbReference type="ChEBI" id="CHEBI:57865"/>
        <dbReference type="EC" id="3.6.1.9"/>
    </reaction>
</comment>
<dbReference type="SUPFAM" id="SSF52972">
    <property type="entry name" value="ITPase-like"/>
    <property type="match status" value="1"/>
</dbReference>
<feature type="active site" description="Proton acceptor" evidence="4">
    <location>
        <position position="76"/>
    </location>
</feature>
<dbReference type="HAMAP" id="MF_00528">
    <property type="entry name" value="Maf"/>
    <property type="match status" value="1"/>
</dbReference>
<dbReference type="AlphaFoldDB" id="A0A150SID2"/>
<gene>
    <name evidence="5" type="ORF">BE18_19460</name>
</gene>
<comment type="cofactor">
    <cofactor evidence="1 4">
        <name>a divalent metal cation</name>
        <dbReference type="ChEBI" id="CHEBI:60240"/>
    </cofactor>
</comment>
<feature type="site" description="Important for substrate specificity" evidence="4">
    <location>
        <position position="77"/>
    </location>
</feature>
<comment type="caution">
    <text evidence="4">Lacks conserved residue(s) required for the propagation of feature annotation.</text>
</comment>
<dbReference type="GO" id="GO:0005737">
    <property type="term" value="C:cytoplasm"/>
    <property type="evidence" value="ECO:0007669"/>
    <property type="project" value="UniProtKB-SubCell"/>
</dbReference>
<comment type="subcellular location">
    <subcellularLocation>
        <location evidence="4">Cytoplasm</location>
    </subcellularLocation>
</comment>
<keyword evidence="3 4" id="KW-0546">Nucleotide metabolism</keyword>
<sequence length="218" mass="22282">MIDDAHPLLLGSGSPRRREILTTLGLPLRVAAAEVDEAGRPGEGAAAYLGRVTLAKLAAARRLQQAVGAGAILVADTSVILGDSILGKPRDEGDARAMLRALSGREHQVWTRFAIAGAEADPAPAAAPGRAEALHAETVVTRVRFRALDDDEVASYAATGEGLDKAGAYAIQGIGAFAVAGIEGSYSNVVGLPACEVVAALRAAGLLARFPLSPARSS</sequence>
<comment type="similarity">
    <text evidence="4">Belongs to the Maf family. YhdE subfamily.</text>
</comment>
<dbReference type="GO" id="GO:0036221">
    <property type="term" value="F:UTP diphosphatase activity"/>
    <property type="evidence" value="ECO:0007669"/>
    <property type="project" value="RHEA"/>
</dbReference>
<evidence type="ECO:0000256" key="4">
    <source>
        <dbReference type="HAMAP-Rule" id="MF_00528"/>
    </source>
</evidence>
<name>A0A150SID2_SORCE</name>
<comment type="caution">
    <text evidence="5">The sequence shown here is derived from an EMBL/GenBank/DDBJ whole genome shotgun (WGS) entry which is preliminary data.</text>
</comment>
<organism evidence="5 6">
    <name type="scientific">Sorangium cellulosum</name>
    <name type="common">Polyangium cellulosum</name>
    <dbReference type="NCBI Taxonomy" id="56"/>
    <lineage>
        <taxon>Bacteria</taxon>
        <taxon>Pseudomonadati</taxon>
        <taxon>Myxococcota</taxon>
        <taxon>Polyangia</taxon>
        <taxon>Polyangiales</taxon>
        <taxon>Polyangiaceae</taxon>
        <taxon>Sorangium</taxon>
    </lineage>
</organism>
<dbReference type="NCBIfam" id="TIGR00172">
    <property type="entry name" value="maf"/>
    <property type="match status" value="1"/>
</dbReference>
<protein>
    <recommendedName>
        <fullName evidence="4">dTTP/UTP pyrophosphatase</fullName>
        <shortName evidence="4">dTTPase/UTPase</shortName>
        <ecNumber evidence="4">3.6.1.9</ecNumber>
    </recommendedName>
    <alternativeName>
        <fullName evidence="4">Nucleoside triphosphate pyrophosphatase</fullName>
    </alternativeName>
    <alternativeName>
        <fullName evidence="4">Nucleotide pyrophosphatase</fullName>
        <shortName evidence="4">Nucleotide PPase</shortName>
    </alternativeName>
</protein>
<keyword evidence="2 4" id="KW-0378">Hydrolase</keyword>
<dbReference type="GO" id="GO:0009117">
    <property type="term" value="P:nucleotide metabolic process"/>
    <property type="evidence" value="ECO:0007669"/>
    <property type="project" value="UniProtKB-KW"/>
</dbReference>
<dbReference type="Pfam" id="PF02545">
    <property type="entry name" value="Maf"/>
    <property type="match status" value="1"/>
</dbReference>
<proteinExistence type="inferred from homology"/>
<evidence type="ECO:0000313" key="5">
    <source>
        <dbReference type="EMBL" id="KYF85874.1"/>
    </source>
</evidence>
<dbReference type="InterPro" id="IPR003697">
    <property type="entry name" value="Maf-like"/>
</dbReference>
<dbReference type="EC" id="3.6.1.9" evidence="4"/>
<dbReference type="CDD" id="cd00555">
    <property type="entry name" value="Maf"/>
    <property type="match status" value="1"/>
</dbReference>
<evidence type="ECO:0000313" key="6">
    <source>
        <dbReference type="Proteomes" id="UP000075515"/>
    </source>
</evidence>
<dbReference type="InterPro" id="IPR029001">
    <property type="entry name" value="ITPase-like_fam"/>
</dbReference>
<dbReference type="Proteomes" id="UP000075515">
    <property type="component" value="Unassembled WGS sequence"/>
</dbReference>
<comment type="catalytic activity">
    <reaction evidence="4">
        <text>dTTP + H2O = dTMP + diphosphate + H(+)</text>
        <dbReference type="Rhea" id="RHEA:28534"/>
        <dbReference type="ChEBI" id="CHEBI:15377"/>
        <dbReference type="ChEBI" id="CHEBI:15378"/>
        <dbReference type="ChEBI" id="CHEBI:33019"/>
        <dbReference type="ChEBI" id="CHEBI:37568"/>
        <dbReference type="ChEBI" id="CHEBI:63528"/>
        <dbReference type="EC" id="3.6.1.9"/>
    </reaction>
</comment>